<organism evidence="1 2">
    <name type="scientific">Amycolatopsis acidicola</name>
    <dbReference type="NCBI Taxonomy" id="2596893"/>
    <lineage>
        <taxon>Bacteria</taxon>
        <taxon>Bacillati</taxon>
        <taxon>Actinomycetota</taxon>
        <taxon>Actinomycetes</taxon>
        <taxon>Pseudonocardiales</taxon>
        <taxon>Pseudonocardiaceae</taxon>
        <taxon>Amycolatopsis</taxon>
    </lineage>
</organism>
<reference evidence="1" key="1">
    <citation type="submission" date="2019-09" db="EMBL/GenBank/DDBJ databases">
        <authorList>
            <person name="Teo W.F.A."/>
            <person name="Duangmal K."/>
        </authorList>
    </citation>
    <scope>NUCLEOTIDE SEQUENCE [LARGE SCALE GENOMIC DNA]</scope>
    <source>
        <strain evidence="1">K81G1</strain>
    </source>
</reference>
<sequence length="260" mass="28066">MSAVTDFPHTITLDRDGAVGRLRFGSEHPANVFTLPMLRELAGHVDELEQPGELRVLVIEGRADTFSGGADLQSILDMDEAAYVEYVETEYRLFRAIETLPLPTVAVLRGSCVGNAAEIALACDFRVAAETCRIGWPEINVGFFAPSQRLARFVGIGQAKEILFGGRLLKAARAKELGLLTTVVAEDELDAATGKLVTELASRAPIAMRLTKAGIERSYGFPAENPGLEVRAAAQSYATEDLREGAAAILARRPPSFHGR</sequence>
<accession>A0A5N0V6C5</accession>
<comment type="caution">
    <text evidence="1">The sequence shown here is derived from an EMBL/GenBank/DDBJ whole genome shotgun (WGS) entry which is preliminary data.</text>
</comment>
<dbReference type="GO" id="GO:0016853">
    <property type="term" value="F:isomerase activity"/>
    <property type="evidence" value="ECO:0007669"/>
    <property type="project" value="UniProtKB-KW"/>
</dbReference>
<dbReference type="PANTHER" id="PTHR11941">
    <property type="entry name" value="ENOYL-COA HYDRATASE-RELATED"/>
    <property type="match status" value="1"/>
</dbReference>
<gene>
    <name evidence="1" type="ORF">FPZ12_018445</name>
</gene>
<dbReference type="SUPFAM" id="SSF52096">
    <property type="entry name" value="ClpP/crotonase"/>
    <property type="match status" value="1"/>
</dbReference>
<dbReference type="EMBL" id="VMNW02000025">
    <property type="protein sequence ID" value="KAA9160072.1"/>
    <property type="molecule type" value="Genomic_DNA"/>
</dbReference>
<keyword evidence="2" id="KW-1185">Reference proteome</keyword>
<dbReference type="Pfam" id="PF00378">
    <property type="entry name" value="ECH_1"/>
    <property type="match status" value="1"/>
</dbReference>
<dbReference type="OrthoDB" id="5174409at2"/>
<dbReference type="PANTHER" id="PTHR11941:SF54">
    <property type="entry name" value="ENOYL-COA HYDRATASE, MITOCHONDRIAL"/>
    <property type="match status" value="1"/>
</dbReference>
<proteinExistence type="predicted"/>
<dbReference type="InterPro" id="IPR001753">
    <property type="entry name" value="Enoyl-CoA_hydra/iso"/>
</dbReference>
<evidence type="ECO:0000313" key="1">
    <source>
        <dbReference type="EMBL" id="KAA9160072.1"/>
    </source>
</evidence>
<dbReference type="InterPro" id="IPR029045">
    <property type="entry name" value="ClpP/crotonase-like_dom_sf"/>
</dbReference>
<dbReference type="CDD" id="cd06558">
    <property type="entry name" value="crotonase-like"/>
    <property type="match status" value="1"/>
</dbReference>
<dbReference type="Proteomes" id="UP000319769">
    <property type="component" value="Unassembled WGS sequence"/>
</dbReference>
<dbReference type="GO" id="GO:0006635">
    <property type="term" value="P:fatty acid beta-oxidation"/>
    <property type="evidence" value="ECO:0007669"/>
    <property type="project" value="TreeGrafter"/>
</dbReference>
<dbReference type="AlphaFoldDB" id="A0A5N0V6C5"/>
<name>A0A5N0V6C5_9PSEU</name>
<dbReference type="Gene3D" id="3.90.226.10">
    <property type="entry name" value="2-enoyl-CoA Hydratase, Chain A, domain 1"/>
    <property type="match status" value="1"/>
</dbReference>
<evidence type="ECO:0000313" key="2">
    <source>
        <dbReference type="Proteomes" id="UP000319769"/>
    </source>
</evidence>
<protein>
    <submittedName>
        <fullName evidence="1">Enoyl-CoA hydratase/isomerase family protein</fullName>
    </submittedName>
</protein>